<name>A0A517S802_9PLAN</name>
<dbReference type="InParanoid" id="A0A517S802"/>
<sequence length="122" mass="13765">MAKKYQPVDEANGLSKTWTPRFWERTDARSLARRTILSRRAELIEAIGEMSPQKELLVSQIVFYGLMLESLQIECIETGKFEPGVFTSLTNSLVGLLRMVGIEKQAKAVAGSLQDYLRERSA</sequence>
<accession>A0A517S802</accession>
<keyword evidence="2" id="KW-1185">Reference proteome</keyword>
<evidence type="ECO:0000313" key="2">
    <source>
        <dbReference type="Proteomes" id="UP000315700"/>
    </source>
</evidence>
<proteinExistence type="predicted"/>
<dbReference type="EMBL" id="CP036271">
    <property type="protein sequence ID" value="QDT52246.1"/>
    <property type="molecule type" value="Genomic_DNA"/>
</dbReference>
<reference evidence="1 2" key="1">
    <citation type="submission" date="2019-02" db="EMBL/GenBank/DDBJ databases">
        <title>Deep-cultivation of Planctomycetes and their phenomic and genomic characterization uncovers novel biology.</title>
        <authorList>
            <person name="Wiegand S."/>
            <person name="Jogler M."/>
            <person name="Boedeker C."/>
            <person name="Pinto D."/>
            <person name="Vollmers J."/>
            <person name="Rivas-Marin E."/>
            <person name="Kohn T."/>
            <person name="Peeters S.H."/>
            <person name="Heuer A."/>
            <person name="Rast P."/>
            <person name="Oberbeckmann S."/>
            <person name="Bunk B."/>
            <person name="Jeske O."/>
            <person name="Meyerdierks A."/>
            <person name="Storesund J.E."/>
            <person name="Kallscheuer N."/>
            <person name="Luecker S."/>
            <person name="Lage O.M."/>
            <person name="Pohl T."/>
            <person name="Merkel B.J."/>
            <person name="Hornburger P."/>
            <person name="Mueller R.-W."/>
            <person name="Bruemmer F."/>
            <person name="Labrenz M."/>
            <person name="Spormann A.M."/>
            <person name="Op den Camp H."/>
            <person name="Overmann J."/>
            <person name="Amann R."/>
            <person name="Jetten M.S.M."/>
            <person name="Mascher T."/>
            <person name="Medema M.H."/>
            <person name="Devos D.P."/>
            <person name="Kaster A.-K."/>
            <person name="Ovreas L."/>
            <person name="Rohde M."/>
            <person name="Galperin M.Y."/>
            <person name="Jogler C."/>
        </authorList>
    </citation>
    <scope>NUCLEOTIDE SEQUENCE [LARGE SCALE GENOMIC DNA]</scope>
    <source>
        <strain evidence="1 2">Pan44</strain>
    </source>
</reference>
<dbReference type="OrthoDB" id="7568253at2"/>
<protein>
    <submittedName>
        <fullName evidence="1">Uncharacterized protein</fullName>
    </submittedName>
</protein>
<dbReference type="KEGG" id="ccos:Pan44_02550"/>
<dbReference type="Proteomes" id="UP000315700">
    <property type="component" value="Chromosome"/>
</dbReference>
<organism evidence="1 2">
    <name type="scientific">Caulifigura coniformis</name>
    <dbReference type="NCBI Taxonomy" id="2527983"/>
    <lineage>
        <taxon>Bacteria</taxon>
        <taxon>Pseudomonadati</taxon>
        <taxon>Planctomycetota</taxon>
        <taxon>Planctomycetia</taxon>
        <taxon>Planctomycetales</taxon>
        <taxon>Planctomycetaceae</taxon>
        <taxon>Caulifigura</taxon>
    </lineage>
</organism>
<gene>
    <name evidence="1" type="ORF">Pan44_02550</name>
</gene>
<dbReference type="RefSeq" id="WP_145026493.1">
    <property type="nucleotide sequence ID" value="NZ_CP036271.1"/>
</dbReference>
<dbReference type="AlphaFoldDB" id="A0A517S802"/>
<evidence type="ECO:0000313" key="1">
    <source>
        <dbReference type="EMBL" id="QDT52246.1"/>
    </source>
</evidence>